<dbReference type="Pfam" id="PF01381">
    <property type="entry name" value="HTH_3"/>
    <property type="match status" value="1"/>
</dbReference>
<evidence type="ECO:0000313" key="4">
    <source>
        <dbReference type="Proteomes" id="UP000702952"/>
    </source>
</evidence>
<gene>
    <name evidence="3" type="ORF">G6M46_28365</name>
</gene>
<sequence>MRHQKNFDEQTSAAEPESSSKLEDIGAVDRHIGIQIRLQRQHEKMSQAALGEKIGVTFQQIQKYERGANRVSSSVLYEIACILEKPIDYFFEGLPRPEREIELDASGKSADRAAARSIDHLSRMPPGVRSTVLELIEAIANRDS</sequence>
<dbReference type="SUPFAM" id="SSF47413">
    <property type="entry name" value="lambda repressor-like DNA-binding domains"/>
    <property type="match status" value="1"/>
</dbReference>
<organism evidence="3 4">
    <name type="scientific">Agrobacterium tumefaciens</name>
    <dbReference type="NCBI Taxonomy" id="358"/>
    <lineage>
        <taxon>Bacteria</taxon>
        <taxon>Pseudomonadati</taxon>
        <taxon>Pseudomonadota</taxon>
        <taxon>Alphaproteobacteria</taxon>
        <taxon>Hyphomicrobiales</taxon>
        <taxon>Rhizobiaceae</taxon>
        <taxon>Rhizobium/Agrobacterium group</taxon>
        <taxon>Agrobacterium</taxon>
        <taxon>Agrobacterium tumefaciens complex</taxon>
    </lineage>
</organism>
<feature type="region of interest" description="Disordered" evidence="1">
    <location>
        <begin position="1"/>
        <end position="24"/>
    </location>
</feature>
<accession>A0AA44F9H0</accession>
<dbReference type="RefSeq" id="WP_174021558.1">
    <property type="nucleotide sequence ID" value="NZ_JAAMAW010000022.1"/>
</dbReference>
<dbReference type="Proteomes" id="UP000702952">
    <property type="component" value="Unassembled WGS sequence"/>
</dbReference>
<dbReference type="AlphaFoldDB" id="A0AA44F9H0"/>
<dbReference type="InterPro" id="IPR010982">
    <property type="entry name" value="Lambda_DNA-bd_dom_sf"/>
</dbReference>
<dbReference type="Gene3D" id="1.10.260.40">
    <property type="entry name" value="lambda repressor-like DNA-binding domains"/>
    <property type="match status" value="1"/>
</dbReference>
<comment type="caution">
    <text evidence="3">The sequence shown here is derived from an EMBL/GenBank/DDBJ whole genome shotgun (WGS) entry which is preliminary data.</text>
</comment>
<dbReference type="InterPro" id="IPR001387">
    <property type="entry name" value="Cro/C1-type_HTH"/>
</dbReference>
<proteinExistence type="predicted"/>
<evidence type="ECO:0000259" key="2">
    <source>
        <dbReference type="PROSITE" id="PS50943"/>
    </source>
</evidence>
<feature type="domain" description="HTH cro/C1-type" evidence="2">
    <location>
        <begin position="36"/>
        <end position="90"/>
    </location>
</feature>
<protein>
    <submittedName>
        <fullName evidence="3">Helix-turn-helix transcriptional regulator</fullName>
    </submittedName>
</protein>
<dbReference type="EMBL" id="JAAMAY010000043">
    <property type="protein sequence ID" value="NTC32059.1"/>
    <property type="molecule type" value="Genomic_DNA"/>
</dbReference>
<name>A0AA44F9H0_AGRTU</name>
<evidence type="ECO:0000256" key="1">
    <source>
        <dbReference type="SAM" id="MobiDB-lite"/>
    </source>
</evidence>
<dbReference type="PROSITE" id="PS50943">
    <property type="entry name" value="HTH_CROC1"/>
    <property type="match status" value="1"/>
</dbReference>
<evidence type="ECO:0000313" key="3">
    <source>
        <dbReference type="EMBL" id="NTC32059.1"/>
    </source>
</evidence>
<dbReference type="SMART" id="SM00530">
    <property type="entry name" value="HTH_XRE"/>
    <property type="match status" value="1"/>
</dbReference>
<dbReference type="GO" id="GO:0003677">
    <property type="term" value="F:DNA binding"/>
    <property type="evidence" value="ECO:0007669"/>
    <property type="project" value="InterPro"/>
</dbReference>
<reference evidence="3" key="1">
    <citation type="journal article" date="2020" name="Science">
        <title>Unexpected conservation and global transmission of agrobacterial virulence plasmids.</title>
        <authorList>
            <person name="Weisberg A.J."/>
            <person name="Davis E.W. 2nd"/>
            <person name="Tabima J."/>
            <person name="Belcher M.S."/>
            <person name="Miller M."/>
            <person name="Kuo C.H."/>
            <person name="Loper J.E."/>
            <person name="Grunwald N.J."/>
            <person name="Putnam M.L."/>
            <person name="Chang J.H."/>
        </authorList>
    </citation>
    <scope>NUCLEOTIDE SEQUENCE</scope>
    <source>
        <strain evidence="3">17-1853-1a</strain>
    </source>
</reference>
<dbReference type="CDD" id="cd00093">
    <property type="entry name" value="HTH_XRE"/>
    <property type="match status" value="1"/>
</dbReference>